<evidence type="ECO:0000313" key="2">
    <source>
        <dbReference type="EMBL" id="KAL0278279.1"/>
    </source>
</evidence>
<dbReference type="AlphaFoldDB" id="A0AAW2I7W9"/>
<sequence length="152" mass="17577">MSREMSCCKDVQIFFVNIAELILIIIIAGLIADAVCFDCYYHLYKNQFINGVVYGFLIIACFVVLEFYIPDRYSCLWHFIVALMGAILFFVVAILVLDYLSRYPNYADSSIFIRLIFAGVFCLILSALFVFNTMLFSTREECCEPIENARCW</sequence>
<evidence type="ECO:0000256" key="1">
    <source>
        <dbReference type="SAM" id="Phobius"/>
    </source>
</evidence>
<evidence type="ECO:0008006" key="3">
    <source>
        <dbReference type="Google" id="ProtNLM"/>
    </source>
</evidence>
<gene>
    <name evidence="2" type="ORF">PYX00_000136</name>
</gene>
<comment type="caution">
    <text evidence="2">The sequence shown here is derived from an EMBL/GenBank/DDBJ whole genome shotgun (WGS) entry which is preliminary data.</text>
</comment>
<dbReference type="EMBL" id="JARGDH010000001">
    <property type="protein sequence ID" value="KAL0278279.1"/>
    <property type="molecule type" value="Genomic_DNA"/>
</dbReference>
<protein>
    <recommendedName>
        <fullName evidence="3">MARVEL domain-containing protein</fullName>
    </recommendedName>
</protein>
<reference evidence="2" key="1">
    <citation type="journal article" date="2024" name="Gigascience">
        <title>Chromosome-level genome of the poultry shaft louse Menopon gallinae provides insight into the host-switching and adaptive evolution of parasitic lice.</title>
        <authorList>
            <person name="Xu Y."/>
            <person name="Ma L."/>
            <person name="Liu S."/>
            <person name="Liang Y."/>
            <person name="Liu Q."/>
            <person name="He Z."/>
            <person name="Tian L."/>
            <person name="Duan Y."/>
            <person name="Cai W."/>
            <person name="Li H."/>
            <person name="Song F."/>
        </authorList>
    </citation>
    <scope>NUCLEOTIDE SEQUENCE</scope>
    <source>
        <strain evidence="2">Cailab_2023a</strain>
    </source>
</reference>
<keyword evidence="1" id="KW-1133">Transmembrane helix</keyword>
<accession>A0AAW2I7W9</accession>
<feature type="transmembrane region" description="Helical" evidence="1">
    <location>
        <begin position="111"/>
        <end position="131"/>
    </location>
</feature>
<keyword evidence="1" id="KW-0472">Membrane</keyword>
<feature type="transmembrane region" description="Helical" evidence="1">
    <location>
        <begin position="12"/>
        <end position="32"/>
    </location>
</feature>
<feature type="transmembrane region" description="Helical" evidence="1">
    <location>
        <begin position="52"/>
        <end position="69"/>
    </location>
</feature>
<proteinExistence type="predicted"/>
<organism evidence="2">
    <name type="scientific">Menopon gallinae</name>
    <name type="common">poultry shaft louse</name>
    <dbReference type="NCBI Taxonomy" id="328185"/>
    <lineage>
        <taxon>Eukaryota</taxon>
        <taxon>Metazoa</taxon>
        <taxon>Ecdysozoa</taxon>
        <taxon>Arthropoda</taxon>
        <taxon>Hexapoda</taxon>
        <taxon>Insecta</taxon>
        <taxon>Pterygota</taxon>
        <taxon>Neoptera</taxon>
        <taxon>Paraneoptera</taxon>
        <taxon>Psocodea</taxon>
        <taxon>Troctomorpha</taxon>
        <taxon>Phthiraptera</taxon>
        <taxon>Amblycera</taxon>
        <taxon>Menoponidae</taxon>
        <taxon>Menopon</taxon>
    </lineage>
</organism>
<name>A0AAW2I7W9_9NEOP</name>
<feature type="transmembrane region" description="Helical" evidence="1">
    <location>
        <begin position="76"/>
        <end position="99"/>
    </location>
</feature>
<keyword evidence="1" id="KW-0812">Transmembrane</keyword>